<feature type="compositionally biased region" description="Low complexity" evidence="2">
    <location>
        <begin position="213"/>
        <end position="222"/>
    </location>
</feature>
<dbReference type="AlphaFoldDB" id="A0A836BQ37"/>
<dbReference type="GO" id="GO:0019005">
    <property type="term" value="C:SCF ubiquitin ligase complex"/>
    <property type="evidence" value="ECO:0007669"/>
    <property type="project" value="TreeGrafter"/>
</dbReference>
<feature type="region of interest" description="Disordered" evidence="2">
    <location>
        <begin position="153"/>
        <end position="233"/>
    </location>
</feature>
<evidence type="ECO:0000256" key="2">
    <source>
        <dbReference type="SAM" id="MobiDB-lite"/>
    </source>
</evidence>
<sequence>MRAFPSTTELVMEVTFRRTAREKIQAALEEHFVALSDFGIHSLQLNLDLNSFNERKIKLPDVSLLASWGGLTRLTVQESGWRSQQLRVDAGTVFSSLTGLQELSVVCKYSGAVKAKWWRPPSTAERLAAKMPTWPPAAAAAAAAHAAAAAAAAAGGGGGGGPTHMSSLSAAPSPPGPGADGDAAMDEAVGTSGGAGAGAGSNGHGPRLGPGGPHSTSSSSAAAPPPPPPVVRPVVTQHLRCQMTQNQSMSAELGKALKRVTPALLPHISALTFEIVEETYAEPARQPSPLELSLLPGLKRLTVLSGAEEALANARLDIVGATGLESLVLFDVSCGCWCYTKAGHGIPPRLLSAPPACLRSLTVVGFVVNQCTNLHALSSLGCLEELRLERPEPDVVAGVSGELLLTWLPRSLKVLKLHSVILPPCGLPALPPTAALASTAPTAANELFNGGGGGTGGSATPAELLYGVAAVSPLPQLRELYLSKCKVPALGVLGVCPQLTRLGLINCLSCSGAAPAAAALPALRSLAVIHTLSPEQEMGPPGTGGPVGTGLPPPHGNFAAPPVGGGGAGGGPGPHPPFGMGGPGGPGGGGFPGGPGGFGRRGGAAAAAPAAASAAAPAVTPPLHVPGLPLPPVQWGSDDQVAAVAACRGLTSLELILPRGPAGTAAVASLASMTGLLHLDVCLPCGQSEAMLGLARLGPGPAGAGRLRHLTLWVDARTCVCRVRARQLQAIQRNLADRMPYTLVEWAAAEGRSSSWTGLEADVFSPH</sequence>
<organism evidence="3 4">
    <name type="scientific">Edaphochlamys debaryana</name>
    <dbReference type="NCBI Taxonomy" id="47281"/>
    <lineage>
        <taxon>Eukaryota</taxon>
        <taxon>Viridiplantae</taxon>
        <taxon>Chlorophyta</taxon>
        <taxon>core chlorophytes</taxon>
        <taxon>Chlorophyceae</taxon>
        <taxon>CS clade</taxon>
        <taxon>Chlamydomonadales</taxon>
        <taxon>Chlamydomonadales incertae sedis</taxon>
        <taxon>Edaphochlamys</taxon>
    </lineage>
</organism>
<comment type="caution">
    <text evidence="3">The sequence shown here is derived from an EMBL/GenBank/DDBJ whole genome shotgun (WGS) entry which is preliminary data.</text>
</comment>
<dbReference type="GO" id="GO:0031146">
    <property type="term" value="P:SCF-dependent proteasomal ubiquitin-dependent protein catabolic process"/>
    <property type="evidence" value="ECO:0007669"/>
    <property type="project" value="TreeGrafter"/>
</dbReference>
<accession>A0A836BQ37</accession>
<evidence type="ECO:0000256" key="1">
    <source>
        <dbReference type="ARBA" id="ARBA00004430"/>
    </source>
</evidence>
<proteinExistence type="predicted"/>
<reference evidence="3" key="1">
    <citation type="journal article" date="2020" name="bioRxiv">
        <title>Comparative genomics of Chlamydomonas.</title>
        <authorList>
            <person name="Craig R.J."/>
            <person name="Hasan A.R."/>
            <person name="Ness R.W."/>
            <person name="Keightley P.D."/>
        </authorList>
    </citation>
    <scope>NUCLEOTIDE SEQUENCE</scope>
    <source>
        <strain evidence="3">CCAP 11/70</strain>
    </source>
</reference>
<dbReference type="Gene3D" id="3.80.10.10">
    <property type="entry name" value="Ribonuclease Inhibitor"/>
    <property type="match status" value="1"/>
</dbReference>
<feature type="compositionally biased region" description="Gly residues" evidence="2">
    <location>
        <begin position="579"/>
        <end position="602"/>
    </location>
</feature>
<dbReference type="GO" id="GO:0005930">
    <property type="term" value="C:axoneme"/>
    <property type="evidence" value="ECO:0007669"/>
    <property type="project" value="UniProtKB-SubCell"/>
</dbReference>
<feature type="compositionally biased region" description="Gly residues" evidence="2">
    <location>
        <begin position="563"/>
        <end position="572"/>
    </location>
</feature>
<dbReference type="PANTHER" id="PTHR13318:SF190">
    <property type="entry name" value="PARTNER OF PAIRED, ISOFORM B"/>
    <property type="match status" value="1"/>
</dbReference>
<comment type="subcellular location">
    <subcellularLocation>
        <location evidence="1">Cytoplasm</location>
        <location evidence="1">Cytoskeleton</location>
        <location evidence="1">Cilium axoneme</location>
    </subcellularLocation>
</comment>
<evidence type="ECO:0000313" key="3">
    <source>
        <dbReference type="EMBL" id="KAG2484602.1"/>
    </source>
</evidence>
<dbReference type="OrthoDB" id="535374at2759"/>
<dbReference type="InterPro" id="IPR032675">
    <property type="entry name" value="LRR_dom_sf"/>
</dbReference>
<feature type="region of interest" description="Disordered" evidence="2">
    <location>
        <begin position="561"/>
        <end position="602"/>
    </location>
</feature>
<feature type="compositionally biased region" description="Gly residues" evidence="2">
    <location>
        <begin position="191"/>
        <end position="212"/>
    </location>
</feature>
<gene>
    <name evidence="3" type="ORF">HYH03_016643</name>
</gene>
<dbReference type="SUPFAM" id="SSF52058">
    <property type="entry name" value="L domain-like"/>
    <property type="match status" value="1"/>
</dbReference>
<name>A0A836BQ37_9CHLO</name>
<dbReference type="Proteomes" id="UP000612055">
    <property type="component" value="Unassembled WGS sequence"/>
</dbReference>
<protein>
    <submittedName>
        <fullName evidence="3">Uncharacterized protein</fullName>
    </submittedName>
</protein>
<feature type="compositionally biased region" description="Low complexity" evidence="2">
    <location>
        <begin position="180"/>
        <end position="190"/>
    </location>
</feature>
<evidence type="ECO:0000313" key="4">
    <source>
        <dbReference type="Proteomes" id="UP000612055"/>
    </source>
</evidence>
<dbReference type="EMBL" id="JAEHOE010000147">
    <property type="protein sequence ID" value="KAG2484602.1"/>
    <property type="molecule type" value="Genomic_DNA"/>
</dbReference>
<dbReference type="PANTHER" id="PTHR13318">
    <property type="entry name" value="PARTNER OF PAIRED, ISOFORM B-RELATED"/>
    <property type="match status" value="1"/>
</dbReference>
<keyword evidence="4" id="KW-1185">Reference proteome</keyword>